<proteinExistence type="predicted"/>
<sequence length="167" mass="18215">MYPKVEEGDPRPDAVTFTGVPIAQPNPHLGIWSTGLCGCFEDFSNCCITCWCPCVAFGQNAEVIDRGNTSCANAGCIYYLLGHFAFNAMYACTYRSKIRGQYSIPGDQCTDCCVHCCCPLCAICQEHRELVNRGLDPSIGWVANADKQNKQIEVTVAPASQPGMTRT</sequence>
<evidence type="ECO:0000313" key="2">
    <source>
        <dbReference type="Proteomes" id="UP001057402"/>
    </source>
</evidence>
<keyword evidence="2" id="KW-1185">Reference proteome</keyword>
<gene>
    <name evidence="1" type="ORF">MLD38_021787</name>
</gene>
<dbReference type="EMBL" id="CM042885">
    <property type="protein sequence ID" value="KAI4365836.1"/>
    <property type="molecule type" value="Genomic_DNA"/>
</dbReference>
<reference evidence="2" key="1">
    <citation type="journal article" date="2023" name="Front. Plant Sci.">
        <title>Chromosomal-level genome assembly of Melastoma candidum provides insights into trichome evolution.</title>
        <authorList>
            <person name="Zhong Y."/>
            <person name="Wu W."/>
            <person name="Sun C."/>
            <person name="Zou P."/>
            <person name="Liu Y."/>
            <person name="Dai S."/>
            <person name="Zhou R."/>
        </authorList>
    </citation>
    <scope>NUCLEOTIDE SEQUENCE [LARGE SCALE GENOMIC DNA]</scope>
</reference>
<protein>
    <submittedName>
        <fullName evidence="1">Uncharacterized protein</fullName>
    </submittedName>
</protein>
<accession>A0ACB9QHA6</accession>
<evidence type="ECO:0000313" key="1">
    <source>
        <dbReference type="EMBL" id="KAI4365836.1"/>
    </source>
</evidence>
<organism evidence="1 2">
    <name type="scientific">Melastoma candidum</name>
    <dbReference type="NCBI Taxonomy" id="119954"/>
    <lineage>
        <taxon>Eukaryota</taxon>
        <taxon>Viridiplantae</taxon>
        <taxon>Streptophyta</taxon>
        <taxon>Embryophyta</taxon>
        <taxon>Tracheophyta</taxon>
        <taxon>Spermatophyta</taxon>
        <taxon>Magnoliopsida</taxon>
        <taxon>eudicotyledons</taxon>
        <taxon>Gunneridae</taxon>
        <taxon>Pentapetalae</taxon>
        <taxon>rosids</taxon>
        <taxon>malvids</taxon>
        <taxon>Myrtales</taxon>
        <taxon>Melastomataceae</taxon>
        <taxon>Melastomatoideae</taxon>
        <taxon>Melastomateae</taxon>
        <taxon>Melastoma</taxon>
    </lineage>
</organism>
<dbReference type="Proteomes" id="UP001057402">
    <property type="component" value="Chromosome 6"/>
</dbReference>
<comment type="caution">
    <text evidence="1">The sequence shown here is derived from an EMBL/GenBank/DDBJ whole genome shotgun (WGS) entry which is preliminary data.</text>
</comment>
<name>A0ACB9QHA6_9MYRT</name>